<dbReference type="Pfam" id="PF07690">
    <property type="entry name" value="MFS_1"/>
    <property type="match status" value="2"/>
</dbReference>
<feature type="transmembrane region" description="Helical" evidence="6">
    <location>
        <begin position="77"/>
        <end position="96"/>
    </location>
</feature>
<feature type="transmembrane region" description="Helical" evidence="6">
    <location>
        <begin position="50"/>
        <end position="70"/>
    </location>
</feature>
<dbReference type="PANTHER" id="PTHR23514:SF13">
    <property type="entry name" value="INNER MEMBRANE PROTEIN YBJJ"/>
    <property type="match status" value="1"/>
</dbReference>
<feature type="transmembrane region" description="Helical" evidence="6">
    <location>
        <begin position="12"/>
        <end position="30"/>
    </location>
</feature>
<feature type="transmembrane region" description="Helical" evidence="6">
    <location>
        <begin position="320"/>
        <end position="339"/>
    </location>
</feature>
<dbReference type="GO" id="GO:0022857">
    <property type="term" value="F:transmembrane transporter activity"/>
    <property type="evidence" value="ECO:0007669"/>
    <property type="project" value="InterPro"/>
</dbReference>
<feature type="domain" description="Major facilitator superfamily (MFS) profile" evidence="7">
    <location>
        <begin position="225"/>
        <end position="418"/>
    </location>
</feature>
<dbReference type="GO" id="GO:0005886">
    <property type="term" value="C:plasma membrane"/>
    <property type="evidence" value="ECO:0007669"/>
    <property type="project" value="UniProtKB-SubCell"/>
</dbReference>
<evidence type="ECO:0000259" key="7">
    <source>
        <dbReference type="PROSITE" id="PS50850"/>
    </source>
</evidence>
<dbReference type="PANTHER" id="PTHR23514">
    <property type="entry name" value="BYPASS OF STOP CODON PROTEIN 6"/>
    <property type="match status" value="1"/>
</dbReference>
<comment type="subcellular location">
    <subcellularLocation>
        <location evidence="1">Cell membrane</location>
        <topology evidence="1">Multi-pass membrane protein</topology>
    </subcellularLocation>
</comment>
<feature type="transmembrane region" description="Helical" evidence="6">
    <location>
        <begin position="291"/>
        <end position="314"/>
    </location>
</feature>
<protein>
    <submittedName>
        <fullName evidence="8">MFS transporter</fullName>
    </submittedName>
</protein>
<reference evidence="8 9" key="1">
    <citation type="submission" date="2019-07" db="EMBL/GenBank/DDBJ databases">
        <title>Whole genome shotgun sequence of Cellulomonas soli NBRC 109434.</title>
        <authorList>
            <person name="Hosoyama A."/>
            <person name="Uohara A."/>
            <person name="Ohji S."/>
            <person name="Ichikawa N."/>
        </authorList>
    </citation>
    <scope>NUCLEOTIDE SEQUENCE [LARGE SCALE GENOMIC DNA]</scope>
    <source>
        <strain evidence="8 9">NBRC 109434</strain>
    </source>
</reference>
<dbReference type="Proteomes" id="UP000321798">
    <property type="component" value="Unassembled WGS sequence"/>
</dbReference>
<evidence type="ECO:0000313" key="8">
    <source>
        <dbReference type="EMBL" id="GEP69860.1"/>
    </source>
</evidence>
<gene>
    <name evidence="8" type="ORF">CSO01_25750</name>
</gene>
<dbReference type="InterPro" id="IPR036259">
    <property type="entry name" value="MFS_trans_sf"/>
</dbReference>
<accession>A0A512PF77</accession>
<feature type="transmembrane region" description="Helical" evidence="6">
    <location>
        <begin position="348"/>
        <end position="369"/>
    </location>
</feature>
<feature type="transmembrane region" description="Helical" evidence="6">
    <location>
        <begin position="375"/>
        <end position="397"/>
    </location>
</feature>
<dbReference type="Gene3D" id="1.20.1250.20">
    <property type="entry name" value="MFS general substrate transporter like domains"/>
    <property type="match status" value="2"/>
</dbReference>
<feature type="transmembrane region" description="Helical" evidence="6">
    <location>
        <begin position="141"/>
        <end position="164"/>
    </location>
</feature>
<dbReference type="RefSeq" id="WP_179561738.1">
    <property type="nucleotide sequence ID" value="NZ_BAABBJ010000001.1"/>
</dbReference>
<keyword evidence="4 6" id="KW-0472">Membrane</keyword>
<keyword evidence="2 6" id="KW-0812">Transmembrane</keyword>
<dbReference type="AlphaFoldDB" id="A0A512PF77"/>
<organism evidence="8 9">
    <name type="scientific">Cellulomonas soli</name>
    <dbReference type="NCBI Taxonomy" id="931535"/>
    <lineage>
        <taxon>Bacteria</taxon>
        <taxon>Bacillati</taxon>
        <taxon>Actinomycetota</taxon>
        <taxon>Actinomycetes</taxon>
        <taxon>Micrococcales</taxon>
        <taxon>Cellulomonadaceae</taxon>
        <taxon>Cellulomonas</taxon>
    </lineage>
</organism>
<sequence length="418" mass="41820">MRLRSDPVVRLRALVLAAYCVNGFCLSAWNVRLAAIGEQTGLDAAGLGRFLMAGAIGTLVTIPVAGRWVARAGSRRVYGLATVGFVVAYLALAAAIALGAVWPLLAANALHGAAFALTNVPQSVLGTQAERRVGRSILSQFHAAYSIAAALGAALGGLAATAGLGPAPQLLALAVLAGAARTAVWSGLRGAGTLDPLPARPVPPSGPDEEPTPRGRRTGVWLETSTLLLGTVVFGAALSEGAANNWITPTLIDAFPVDEGTAATAVSVFLVAQTLGRIAGGRLVDRFGATVALVTSGLVSTAGVVLFAAAPVLWLCWVGAGVWGLGAALSVPVAISVAARGGDAPTRIAAVTSLSSLANIAGPPLIGAAADAVGLRWAVGAVGVVLLAGAVAGRFAARDRRPRIAPVRAEPQPVDAAG</sequence>
<name>A0A512PF77_9CELL</name>
<proteinExistence type="predicted"/>
<comment type="caution">
    <text evidence="8">The sequence shown here is derived from an EMBL/GenBank/DDBJ whole genome shotgun (WGS) entry which is preliminary data.</text>
</comment>
<dbReference type="InterPro" id="IPR011701">
    <property type="entry name" value="MFS"/>
</dbReference>
<dbReference type="PROSITE" id="PS50850">
    <property type="entry name" value="MFS"/>
    <property type="match status" value="1"/>
</dbReference>
<evidence type="ECO:0000256" key="1">
    <source>
        <dbReference type="ARBA" id="ARBA00004651"/>
    </source>
</evidence>
<dbReference type="EMBL" id="BKAL01000008">
    <property type="protein sequence ID" value="GEP69860.1"/>
    <property type="molecule type" value="Genomic_DNA"/>
</dbReference>
<dbReference type="InterPro" id="IPR020846">
    <property type="entry name" value="MFS_dom"/>
</dbReference>
<evidence type="ECO:0000256" key="4">
    <source>
        <dbReference type="ARBA" id="ARBA00023136"/>
    </source>
</evidence>
<evidence type="ECO:0000256" key="3">
    <source>
        <dbReference type="ARBA" id="ARBA00022989"/>
    </source>
</evidence>
<dbReference type="SUPFAM" id="SSF103473">
    <property type="entry name" value="MFS general substrate transporter"/>
    <property type="match status" value="1"/>
</dbReference>
<keyword evidence="9" id="KW-1185">Reference proteome</keyword>
<keyword evidence="3 6" id="KW-1133">Transmembrane helix</keyword>
<evidence type="ECO:0000313" key="9">
    <source>
        <dbReference type="Proteomes" id="UP000321798"/>
    </source>
</evidence>
<evidence type="ECO:0000256" key="5">
    <source>
        <dbReference type="SAM" id="MobiDB-lite"/>
    </source>
</evidence>
<evidence type="ECO:0000256" key="6">
    <source>
        <dbReference type="SAM" id="Phobius"/>
    </source>
</evidence>
<dbReference type="InterPro" id="IPR051788">
    <property type="entry name" value="MFS_Transporter"/>
</dbReference>
<feature type="region of interest" description="Disordered" evidence="5">
    <location>
        <begin position="195"/>
        <end position="217"/>
    </location>
</feature>
<evidence type="ECO:0000256" key="2">
    <source>
        <dbReference type="ARBA" id="ARBA00022692"/>
    </source>
</evidence>